<feature type="compositionally biased region" description="Basic and acidic residues" evidence="1">
    <location>
        <begin position="216"/>
        <end position="233"/>
    </location>
</feature>
<sequence length="384" mass="43824">MIKGLEHLEHYDKKLRDLELPNLEKRRLRGDLITPVPMLDNPFMVPRDRTRGDVHKLKHRRYCLNIRKHLFTVRVTKHWHRLPKEVVECPTLETFKRHLDMVLDSLLLAPYVSLLFSSSYLSSSTAPAKTKWSQAEGSTRKNKKKKKTRILKPDEPSRCSCSCAFKRAGLTPLLSGLAKQPQCAQTYGKKRHPLHFLPQLTSPPPVPWFRTPSDAGTKERNTDEHKAPGRREPSGLQRVPTWGLGTPSAPVPQSGSKRPNGATLLKRGVSTTPEAGKREDSRSPGLGSIKRGTLRGFFYTQHPRWQDQRWIQDWLSYTMFATHNTHYAIPVGEGCPASRRELPLPRSRTRTGAALKAKLDTRALGTEYEHQRCRRLLREGPRAL</sequence>
<evidence type="ECO:0000313" key="3">
    <source>
        <dbReference type="Proteomes" id="UP001333110"/>
    </source>
</evidence>
<dbReference type="AlphaFoldDB" id="A0AAN7NYZ2"/>
<feature type="region of interest" description="Disordered" evidence="1">
    <location>
        <begin position="195"/>
        <end position="289"/>
    </location>
</feature>
<reference evidence="2 3" key="1">
    <citation type="journal article" date="2023" name="J. Hered.">
        <title>Chromosome-level genome of the wood stork (Mycteria americana) provides insight into avian chromosome evolution.</title>
        <authorList>
            <person name="Flamio R. Jr."/>
            <person name="Ramstad K.M."/>
        </authorList>
    </citation>
    <scope>NUCLEOTIDE SEQUENCE [LARGE SCALE GENOMIC DNA]</scope>
    <source>
        <strain evidence="2">JAX WOST 10</strain>
    </source>
</reference>
<gene>
    <name evidence="2" type="ORF">QYF61_024187</name>
</gene>
<keyword evidence="3" id="KW-1185">Reference proteome</keyword>
<proteinExistence type="predicted"/>
<feature type="region of interest" description="Disordered" evidence="1">
    <location>
        <begin position="127"/>
        <end position="158"/>
    </location>
</feature>
<accession>A0AAN7NYZ2</accession>
<dbReference type="Proteomes" id="UP001333110">
    <property type="component" value="Unassembled WGS sequence"/>
</dbReference>
<evidence type="ECO:0000313" key="2">
    <source>
        <dbReference type="EMBL" id="KAK4832569.1"/>
    </source>
</evidence>
<organism evidence="2 3">
    <name type="scientific">Mycteria americana</name>
    <name type="common">Wood stork</name>
    <dbReference type="NCBI Taxonomy" id="33587"/>
    <lineage>
        <taxon>Eukaryota</taxon>
        <taxon>Metazoa</taxon>
        <taxon>Chordata</taxon>
        <taxon>Craniata</taxon>
        <taxon>Vertebrata</taxon>
        <taxon>Euteleostomi</taxon>
        <taxon>Archelosauria</taxon>
        <taxon>Archosauria</taxon>
        <taxon>Dinosauria</taxon>
        <taxon>Saurischia</taxon>
        <taxon>Theropoda</taxon>
        <taxon>Coelurosauria</taxon>
        <taxon>Aves</taxon>
        <taxon>Neognathae</taxon>
        <taxon>Neoaves</taxon>
        <taxon>Aequornithes</taxon>
        <taxon>Ciconiiformes</taxon>
        <taxon>Ciconiidae</taxon>
        <taxon>Mycteria</taxon>
    </lineage>
</organism>
<feature type="compositionally biased region" description="Polar residues" evidence="1">
    <location>
        <begin position="127"/>
        <end position="137"/>
    </location>
</feature>
<dbReference type="EMBL" id="JAUNZN010000001">
    <property type="protein sequence ID" value="KAK4832569.1"/>
    <property type="molecule type" value="Genomic_DNA"/>
</dbReference>
<evidence type="ECO:0000256" key="1">
    <source>
        <dbReference type="SAM" id="MobiDB-lite"/>
    </source>
</evidence>
<name>A0AAN7NYZ2_MYCAM</name>
<comment type="caution">
    <text evidence="2">The sequence shown here is derived from an EMBL/GenBank/DDBJ whole genome shotgun (WGS) entry which is preliminary data.</text>
</comment>
<feature type="compositionally biased region" description="Basic residues" evidence="1">
    <location>
        <begin position="140"/>
        <end position="150"/>
    </location>
</feature>
<protein>
    <submittedName>
        <fullName evidence="2">Uncharacterized protein</fullName>
    </submittedName>
</protein>